<evidence type="ECO:0000313" key="3">
    <source>
        <dbReference type="Proteomes" id="UP000611554"/>
    </source>
</evidence>
<organism evidence="2 3">
    <name type="scientific">Streptosporangium pseudovulgare</name>
    <dbReference type="NCBI Taxonomy" id="35765"/>
    <lineage>
        <taxon>Bacteria</taxon>
        <taxon>Bacillati</taxon>
        <taxon>Actinomycetota</taxon>
        <taxon>Actinomycetes</taxon>
        <taxon>Streptosporangiales</taxon>
        <taxon>Streptosporangiaceae</taxon>
        <taxon>Streptosporangium</taxon>
    </lineage>
</organism>
<proteinExistence type="predicted"/>
<dbReference type="InterPro" id="IPR009339">
    <property type="entry name" value="DUF998"/>
</dbReference>
<evidence type="ECO:0000256" key="1">
    <source>
        <dbReference type="SAM" id="Phobius"/>
    </source>
</evidence>
<name>A0ABQ2RF44_9ACTN</name>
<dbReference type="Pfam" id="PF06197">
    <property type="entry name" value="DUF998"/>
    <property type="match status" value="1"/>
</dbReference>
<dbReference type="EMBL" id="BMQJ01000019">
    <property type="protein sequence ID" value="GGQ23443.1"/>
    <property type="molecule type" value="Genomic_DNA"/>
</dbReference>
<gene>
    <name evidence="2" type="ORF">GCM10010140_62130</name>
</gene>
<feature type="transmembrane region" description="Helical" evidence="1">
    <location>
        <begin position="85"/>
        <end position="107"/>
    </location>
</feature>
<keyword evidence="1" id="KW-1133">Transmembrane helix</keyword>
<dbReference type="Proteomes" id="UP000611554">
    <property type="component" value="Unassembled WGS sequence"/>
</dbReference>
<accession>A0ABQ2RF44</accession>
<feature type="transmembrane region" description="Helical" evidence="1">
    <location>
        <begin position="153"/>
        <end position="170"/>
    </location>
</feature>
<reference evidence="3" key="1">
    <citation type="journal article" date="2019" name="Int. J. Syst. Evol. Microbiol.">
        <title>The Global Catalogue of Microorganisms (GCM) 10K type strain sequencing project: providing services to taxonomists for standard genome sequencing and annotation.</title>
        <authorList>
            <consortium name="The Broad Institute Genomics Platform"/>
            <consortium name="The Broad Institute Genome Sequencing Center for Infectious Disease"/>
            <person name="Wu L."/>
            <person name="Ma J."/>
        </authorList>
    </citation>
    <scope>NUCLEOTIDE SEQUENCE [LARGE SCALE GENOMIC DNA]</scope>
    <source>
        <strain evidence="3">JCM 3115</strain>
    </source>
</reference>
<sequence>MVADPGAGTTRVLHGSFTISLVRATRHTGFLPVMDSSHLTRKLVVAAHAGLAGSLVGATALHIGWAKQVDTVRHTVSDYALSKNAAAVFAGTVASLSAGSAALLAGLVRSRLPIGAPATALLGVWCGGMALTGIFRTDPQGGVPTARGLTHRYAAGGAIATLPAVGLLIARRLQGMPGWERKARPLRRISWASAAGGLAFLATHVSATAARPTPAVRAIGGWLGLAERAALTLELSLLFQLAEAVQASREER</sequence>
<keyword evidence="1" id="KW-0472">Membrane</keyword>
<comment type="caution">
    <text evidence="2">The sequence shown here is derived from an EMBL/GenBank/DDBJ whole genome shotgun (WGS) entry which is preliminary data.</text>
</comment>
<feature type="transmembrane region" description="Helical" evidence="1">
    <location>
        <begin position="114"/>
        <end position="133"/>
    </location>
</feature>
<keyword evidence="3" id="KW-1185">Reference proteome</keyword>
<feature type="transmembrane region" description="Helical" evidence="1">
    <location>
        <begin position="43"/>
        <end position="65"/>
    </location>
</feature>
<protein>
    <recommendedName>
        <fullName evidence="4">DUF998 domain-containing protein</fullName>
    </recommendedName>
</protein>
<evidence type="ECO:0000313" key="2">
    <source>
        <dbReference type="EMBL" id="GGQ23443.1"/>
    </source>
</evidence>
<evidence type="ECO:0008006" key="4">
    <source>
        <dbReference type="Google" id="ProtNLM"/>
    </source>
</evidence>
<keyword evidence="1" id="KW-0812">Transmembrane</keyword>